<dbReference type="Proteomes" id="UP000734854">
    <property type="component" value="Unassembled WGS sequence"/>
</dbReference>
<dbReference type="Pfam" id="PF05678">
    <property type="entry name" value="VQ"/>
    <property type="match status" value="1"/>
</dbReference>
<feature type="region of interest" description="Disordered" evidence="4">
    <location>
        <begin position="111"/>
        <end position="132"/>
    </location>
</feature>
<protein>
    <recommendedName>
        <fullName evidence="5">VQ domain-containing protein</fullName>
    </recommendedName>
</protein>
<comment type="caution">
    <text evidence="6">The sequence shown here is derived from an EMBL/GenBank/DDBJ whole genome shotgun (WGS) entry which is preliminary data.</text>
</comment>
<evidence type="ECO:0000256" key="4">
    <source>
        <dbReference type="SAM" id="MobiDB-lite"/>
    </source>
</evidence>
<reference evidence="6 7" key="1">
    <citation type="submission" date="2020-08" db="EMBL/GenBank/DDBJ databases">
        <title>Plant Genome Project.</title>
        <authorList>
            <person name="Zhang R.-G."/>
        </authorList>
    </citation>
    <scope>NUCLEOTIDE SEQUENCE [LARGE SCALE GENOMIC DNA]</scope>
    <source>
        <tissue evidence="6">Rhizome</tissue>
    </source>
</reference>
<dbReference type="InterPro" id="IPR039611">
    <property type="entry name" value="VQ_4/11/13/19/31/33"/>
</dbReference>
<evidence type="ECO:0000256" key="2">
    <source>
        <dbReference type="ARBA" id="ARBA00022553"/>
    </source>
</evidence>
<accession>A0A8J5G1S3</accession>
<evidence type="ECO:0000259" key="5">
    <source>
        <dbReference type="Pfam" id="PF05678"/>
    </source>
</evidence>
<organism evidence="6 7">
    <name type="scientific">Zingiber officinale</name>
    <name type="common">Ginger</name>
    <name type="synonym">Amomum zingiber</name>
    <dbReference type="NCBI Taxonomy" id="94328"/>
    <lineage>
        <taxon>Eukaryota</taxon>
        <taxon>Viridiplantae</taxon>
        <taxon>Streptophyta</taxon>
        <taxon>Embryophyta</taxon>
        <taxon>Tracheophyta</taxon>
        <taxon>Spermatophyta</taxon>
        <taxon>Magnoliopsida</taxon>
        <taxon>Liliopsida</taxon>
        <taxon>Zingiberales</taxon>
        <taxon>Zingiberaceae</taxon>
        <taxon>Zingiber</taxon>
    </lineage>
</organism>
<feature type="compositionally biased region" description="Polar residues" evidence="4">
    <location>
        <begin position="111"/>
        <end position="120"/>
    </location>
</feature>
<keyword evidence="2" id="KW-0597">Phosphoprotein</keyword>
<feature type="compositionally biased region" description="Low complexity" evidence="4">
    <location>
        <begin position="12"/>
        <end position="21"/>
    </location>
</feature>
<name>A0A8J5G1S3_ZINOF</name>
<dbReference type="OrthoDB" id="776586at2759"/>
<dbReference type="GO" id="GO:0005634">
    <property type="term" value="C:nucleus"/>
    <property type="evidence" value="ECO:0007669"/>
    <property type="project" value="UniProtKB-SubCell"/>
</dbReference>
<feature type="domain" description="VQ" evidence="5">
    <location>
        <begin position="42"/>
        <end position="64"/>
    </location>
</feature>
<dbReference type="PANTHER" id="PTHR33402">
    <property type="entry name" value="VQ MOTIF-CONTAINING PROTEIN 11-LIKE"/>
    <property type="match status" value="1"/>
</dbReference>
<sequence length="225" mass="23752">MDGRQIVPAREISSSSGAASPAPAPPLPPKPISKSCEPDLCPTTFVLADAASFKQVVQMLTGTAETAAAASLKAPVVPAFKAPGPKRPAFKLYERRNSLRNLNHLSPLALTTLSHSSPNSPAAGLSPRRQPEILSPSMLDFPSLALSPVTPLSPDPFNRPPHPNSEAAKWAEDRAIAEKGFYLHPSPRASTATETPQLLPLFPVTSPKFSSDLSLPVPQSFAGDV</sequence>
<keyword evidence="3" id="KW-0539">Nucleus</keyword>
<comment type="subcellular location">
    <subcellularLocation>
        <location evidence="1">Nucleus</location>
    </subcellularLocation>
</comment>
<evidence type="ECO:0000256" key="3">
    <source>
        <dbReference type="ARBA" id="ARBA00023242"/>
    </source>
</evidence>
<dbReference type="EMBL" id="JACMSC010000012">
    <property type="protein sequence ID" value="KAG6497971.1"/>
    <property type="molecule type" value="Genomic_DNA"/>
</dbReference>
<evidence type="ECO:0000313" key="7">
    <source>
        <dbReference type="Proteomes" id="UP000734854"/>
    </source>
</evidence>
<feature type="compositionally biased region" description="Pro residues" evidence="4">
    <location>
        <begin position="22"/>
        <end position="31"/>
    </location>
</feature>
<proteinExistence type="predicted"/>
<keyword evidence="7" id="KW-1185">Reference proteome</keyword>
<gene>
    <name evidence="6" type="ORF">ZIOFF_045877</name>
</gene>
<evidence type="ECO:0000256" key="1">
    <source>
        <dbReference type="ARBA" id="ARBA00004123"/>
    </source>
</evidence>
<dbReference type="AlphaFoldDB" id="A0A8J5G1S3"/>
<feature type="region of interest" description="Disordered" evidence="4">
    <location>
        <begin position="1"/>
        <end position="35"/>
    </location>
</feature>
<evidence type="ECO:0000313" key="6">
    <source>
        <dbReference type="EMBL" id="KAG6497971.1"/>
    </source>
</evidence>
<dbReference type="PANTHER" id="PTHR33402:SF45">
    <property type="entry name" value="OS01G0201250 PROTEIN"/>
    <property type="match status" value="1"/>
</dbReference>
<dbReference type="InterPro" id="IPR008889">
    <property type="entry name" value="VQ"/>
</dbReference>